<feature type="non-terminal residue" evidence="1">
    <location>
        <position position="63"/>
    </location>
</feature>
<protein>
    <submittedName>
        <fullName evidence="1">Uncharacterized protein</fullName>
    </submittedName>
</protein>
<proteinExistence type="predicted"/>
<dbReference type="EMBL" id="KV453852">
    <property type="protein sequence ID" value="ODV85582.1"/>
    <property type="molecule type" value="Genomic_DNA"/>
</dbReference>
<evidence type="ECO:0000313" key="2">
    <source>
        <dbReference type="Proteomes" id="UP000094801"/>
    </source>
</evidence>
<dbReference type="Proteomes" id="UP000094801">
    <property type="component" value="Unassembled WGS sequence"/>
</dbReference>
<dbReference type="OrthoDB" id="3991441at2759"/>
<sequence>MEATKISYIKENIYIPPLISSVNAKIPAHHPSLILSDHLIDVSHSAKCGCKGDKCITESASWL</sequence>
<keyword evidence="2" id="KW-1185">Reference proteome</keyword>
<reference evidence="2" key="1">
    <citation type="submission" date="2016-04" db="EMBL/GenBank/DDBJ databases">
        <title>Comparative genomics of biotechnologically important yeasts.</title>
        <authorList>
            <consortium name="DOE Joint Genome Institute"/>
            <person name="Riley R."/>
            <person name="Haridas S."/>
            <person name="Wolfe K.H."/>
            <person name="Lopes M.R."/>
            <person name="Hittinger C.T."/>
            <person name="Goker M."/>
            <person name="Salamov A."/>
            <person name="Wisecaver J."/>
            <person name="Long T.M."/>
            <person name="Aerts A.L."/>
            <person name="Barry K."/>
            <person name="Choi C."/>
            <person name="Clum A."/>
            <person name="Coughlan A.Y."/>
            <person name="Deshpande S."/>
            <person name="Douglass A.P."/>
            <person name="Hanson S.J."/>
            <person name="Klenk H.-P."/>
            <person name="Labutti K."/>
            <person name="Lapidus A."/>
            <person name="Lindquist E."/>
            <person name="Lipzen A."/>
            <person name="Meier-Kolthoff J.P."/>
            <person name="Ohm R.A."/>
            <person name="Otillar R.P."/>
            <person name="Pangilinan J."/>
            <person name="Peng Y."/>
            <person name="Rokas A."/>
            <person name="Rosa C.A."/>
            <person name="Scheuner C."/>
            <person name="Sibirny A.A."/>
            <person name="Slot J.C."/>
            <person name="Stielow J.B."/>
            <person name="Sun H."/>
            <person name="Kurtzman C.P."/>
            <person name="Blackwell M."/>
            <person name="Grigoriev I.V."/>
            <person name="Jeffries T.W."/>
        </authorList>
    </citation>
    <scope>NUCLEOTIDE SEQUENCE [LARGE SCALE GENOMIC DNA]</scope>
    <source>
        <strain evidence="2">NRRL YB-2248</strain>
    </source>
</reference>
<dbReference type="AlphaFoldDB" id="A0A1E4T1I3"/>
<name>A0A1E4T1I3_9ASCO</name>
<gene>
    <name evidence="1" type="ORF">CANARDRAFT_189592</name>
</gene>
<organism evidence="1 2">
    <name type="scientific">[Candida] arabinofermentans NRRL YB-2248</name>
    <dbReference type="NCBI Taxonomy" id="983967"/>
    <lineage>
        <taxon>Eukaryota</taxon>
        <taxon>Fungi</taxon>
        <taxon>Dikarya</taxon>
        <taxon>Ascomycota</taxon>
        <taxon>Saccharomycotina</taxon>
        <taxon>Pichiomycetes</taxon>
        <taxon>Pichiales</taxon>
        <taxon>Pichiaceae</taxon>
        <taxon>Ogataea</taxon>
        <taxon>Ogataea/Candida clade</taxon>
    </lineage>
</organism>
<accession>A0A1E4T1I3</accession>
<evidence type="ECO:0000313" key="1">
    <source>
        <dbReference type="EMBL" id="ODV85582.1"/>
    </source>
</evidence>